<feature type="transmembrane region" description="Helical" evidence="1">
    <location>
        <begin position="20"/>
        <end position="39"/>
    </location>
</feature>
<feature type="transmembrane region" description="Helical" evidence="1">
    <location>
        <begin position="51"/>
        <end position="73"/>
    </location>
</feature>
<dbReference type="InterPro" id="IPR029058">
    <property type="entry name" value="AB_hydrolase_fold"/>
</dbReference>
<dbReference type="GO" id="GO:0016747">
    <property type="term" value="F:acyltransferase activity, transferring groups other than amino-acyl groups"/>
    <property type="evidence" value="ECO:0007669"/>
    <property type="project" value="TreeGrafter"/>
</dbReference>
<sequence length="441" mass="47023">MSRRTDLAVTWNPLDWPLTTGVIPSLVLAVGSAALLGLVYSRSRHWWTRRLPCAVVLAAALTVLLRFVVDVWWVPFPDGLPRKTLFWIGVAVLGLCLAALRMPPLPWRGRALAALAAALVVLMATSEVNRQFDENPTLRVLLAPWIGKTDALTTGRVPAVHVPEGKTLSEVWQPPAGLPAKGTVSTTPIPGTKSGFKTMDAYVYLPPAYQANPRPLLPVLVLLTGQPGSPSDWVGTGQVPQQLDAFAAAHQGLAPIVLMVSQNGSQWANSLCMNSKIAQAQTYLAQDVPDWAHTHLQTGTGRKAFAIGGLSQGGTCSIQLAVNAPEVYATFLDISGQLEPTLGSRQQTVQKAFGGDEAAFDAVDPLHVMARKRFPDTAGAFVVGAGDGEYGPQARTVYEAAVAAGMKATFQTVPGGHDWNTFRAGLGVNLPWLAQQAGLIR</sequence>
<accession>A0AB33K5Q6</accession>
<dbReference type="InterPro" id="IPR050583">
    <property type="entry name" value="Mycobacterial_A85_antigen"/>
</dbReference>
<gene>
    <name evidence="2" type="ORF">KCMC57_41650</name>
</gene>
<dbReference type="EMBL" id="AP035881">
    <property type="protein sequence ID" value="BFP47797.1"/>
    <property type="molecule type" value="Genomic_DNA"/>
</dbReference>
<dbReference type="RefSeq" id="WP_407990087.1">
    <property type="nucleotide sequence ID" value="NZ_AP035881.2"/>
</dbReference>
<dbReference type="InterPro" id="IPR000801">
    <property type="entry name" value="Esterase-like"/>
</dbReference>
<evidence type="ECO:0000313" key="2">
    <source>
        <dbReference type="EMBL" id="BFP47797.1"/>
    </source>
</evidence>
<dbReference type="SUPFAM" id="SSF53474">
    <property type="entry name" value="alpha/beta-Hydrolases"/>
    <property type="match status" value="1"/>
</dbReference>
<protein>
    <submittedName>
        <fullName evidence="2">Alpha/beta hydrolase-fold protein</fullName>
    </submittedName>
</protein>
<feature type="transmembrane region" description="Helical" evidence="1">
    <location>
        <begin position="85"/>
        <end position="102"/>
    </location>
</feature>
<keyword evidence="1" id="KW-0812">Transmembrane</keyword>
<keyword evidence="1" id="KW-0472">Membrane</keyword>
<dbReference type="PANTHER" id="PTHR48098">
    <property type="entry name" value="ENTEROCHELIN ESTERASE-RELATED"/>
    <property type="match status" value="1"/>
</dbReference>
<name>A0AB33K5Q6_9ACTN</name>
<feature type="transmembrane region" description="Helical" evidence="1">
    <location>
        <begin position="109"/>
        <end position="126"/>
    </location>
</feature>
<dbReference type="GO" id="GO:0016787">
    <property type="term" value="F:hydrolase activity"/>
    <property type="evidence" value="ECO:0007669"/>
    <property type="project" value="UniProtKB-KW"/>
</dbReference>
<organism evidence="2">
    <name type="scientific">Kitasatospora sp. CMC57</name>
    <dbReference type="NCBI Taxonomy" id="3231513"/>
    <lineage>
        <taxon>Bacteria</taxon>
        <taxon>Bacillati</taxon>
        <taxon>Actinomycetota</taxon>
        <taxon>Actinomycetes</taxon>
        <taxon>Kitasatosporales</taxon>
        <taxon>Streptomycetaceae</taxon>
        <taxon>Kitasatospora</taxon>
    </lineage>
</organism>
<dbReference type="PANTHER" id="PTHR48098:SF1">
    <property type="entry name" value="DIACYLGLYCEROL ACYLTRANSFERASE_MYCOLYLTRANSFERASE AG85A"/>
    <property type="match status" value="1"/>
</dbReference>
<proteinExistence type="predicted"/>
<dbReference type="Pfam" id="PF00756">
    <property type="entry name" value="Esterase"/>
    <property type="match status" value="1"/>
</dbReference>
<keyword evidence="2" id="KW-0378">Hydrolase</keyword>
<keyword evidence="1" id="KW-1133">Transmembrane helix</keyword>
<dbReference type="AlphaFoldDB" id="A0AB33K5Q6"/>
<reference evidence="2" key="1">
    <citation type="submission" date="2024-07" db="EMBL/GenBank/DDBJ databases">
        <title>Complete genome sequences of cellulolytic bacteria, Kitasatospora sp. CMC57 and Streptomyces sp. CMC78, isolated from Japanese agricultural soil.</title>
        <authorList>
            <person name="Hashimoto T."/>
            <person name="Ito M."/>
            <person name="Iwamoto M."/>
            <person name="Fukahori D."/>
            <person name="Shoda T."/>
            <person name="Sakoda M."/>
            <person name="Morohoshi T."/>
            <person name="Mitsuboshi M."/>
            <person name="Nishizawa T."/>
        </authorList>
    </citation>
    <scope>NUCLEOTIDE SEQUENCE</scope>
    <source>
        <strain evidence="2">CMC57</strain>
    </source>
</reference>
<evidence type="ECO:0000256" key="1">
    <source>
        <dbReference type="SAM" id="Phobius"/>
    </source>
</evidence>
<dbReference type="Gene3D" id="3.40.50.1820">
    <property type="entry name" value="alpha/beta hydrolase"/>
    <property type="match status" value="1"/>
</dbReference>